<dbReference type="PANTHER" id="PTHR34581">
    <property type="entry name" value="PTS SYSTEM N,N'-DIACETYLCHITOBIOSE-SPECIFIC EIIB COMPONENT"/>
    <property type="match status" value="1"/>
</dbReference>
<dbReference type="eggNOG" id="COG1440">
    <property type="taxonomic scope" value="Bacteria"/>
</dbReference>
<dbReference type="GO" id="GO:0008982">
    <property type="term" value="F:protein-N(PI)-phosphohistidine-sugar phosphotransferase activity"/>
    <property type="evidence" value="ECO:0007669"/>
    <property type="project" value="InterPro"/>
</dbReference>
<evidence type="ECO:0000256" key="3">
    <source>
        <dbReference type="ARBA" id="ARBA00022597"/>
    </source>
</evidence>
<dbReference type="CDD" id="cd05564">
    <property type="entry name" value="PTS_IIB_chitobiose_lichenan"/>
    <property type="match status" value="1"/>
</dbReference>
<evidence type="ECO:0000313" key="9">
    <source>
        <dbReference type="EMBL" id="EEA91021.1"/>
    </source>
</evidence>
<accession>B6G9L4</accession>
<reference evidence="9 10" key="2">
    <citation type="submission" date="2008-10" db="EMBL/GenBank/DDBJ databases">
        <authorList>
            <person name="Fulton L."/>
            <person name="Clifton S."/>
            <person name="Fulton B."/>
            <person name="Xu J."/>
            <person name="Minx P."/>
            <person name="Pepin K.H."/>
            <person name="Johnson M."/>
            <person name="Thiruvilangam P."/>
            <person name="Bhonagiri V."/>
            <person name="Nash W.E."/>
            <person name="Mardis E.R."/>
            <person name="Wilson R.K."/>
        </authorList>
    </citation>
    <scope>NUCLEOTIDE SEQUENCE [LARGE SCALE GENOMIC DNA]</scope>
    <source>
        <strain evidence="9 10">DSM 13279</strain>
    </source>
</reference>
<gene>
    <name evidence="9" type="ORF">COLSTE_00755</name>
</gene>
<dbReference type="Gene3D" id="3.40.50.2300">
    <property type="match status" value="1"/>
</dbReference>
<keyword evidence="10" id="KW-1185">Reference proteome</keyword>
<feature type="domain" description="PTS EIIB type-3" evidence="8">
    <location>
        <begin position="1"/>
        <end position="90"/>
    </location>
</feature>
<dbReference type="InterPro" id="IPR051819">
    <property type="entry name" value="PTS_sugar-specific_EIIB"/>
</dbReference>
<dbReference type="InterPro" id="IPR003501">
    <property type="entry name" value="PTS_EIIB_2/3"/>
</dbReference>
<dbReference type="Proteomes" id="UP000003560">
    <property type="component" value="Unassembled WGS sequence"/>
</dbReference>
<evidence type="ECO:0000256" key="5">
    <source>
        <dbReference type="ARBA" id="ARBA00022683"/>
    </source>
</evidence>
<evidence type="ECO:0000256" key="6">
    <source>
        <dbReference type="ARBA" id="ARBA00022777"/>
    </source>
</evidence>
<keyword evidence="1" id="KW-0813">Transport</keyword>
<dbReference type="PROSITE" id="PS51100">
    <property type="entry name" value="PTS_EIIB_TYPE_3"/>
    <property type="match status" value="1"/>
</dbReference>
<protein>
    <submittedName>
        <fullName evidence="9">PTS system, Lactose/Cellobiose specific IIB subunit</fullName>
    </submittedName>
</protein>
<evidence type="ECO:0000313" key="10">
    <source>
        <dbReference type="Proteomes" id="UP000003560"/>
    </source>
</evidence>
<evidence type="ECO:0000256" key="7">
    <source>
        <dbReference type="PROSITE-ProRule" id="PRU00423"/>
    </source>
</evidence>
<dbReference type="GO" id="GO:0009401">
    <property type="term" value="P:phosphoenolpyruvate-dependent sugar phosphotransferase system"/>
    <property type="evidence" value="ECO:0007669"/>
    <property type="project" value="UniProtKB-KW"/>
</dbReference>
<dbReference type="PANTHER" id="PTHR34581:SF2">
    <property type="entry name" value="PTS SYSTEM N,N'-DIACETYLCHITOBIOSE-SPECIFIC EIIB COMPONENT"/>
    <property type="match status" value="1"/>
</dbReference>
<organism evidence="9 10">
    <name type="scientific">Collinsella stercoris DSM 13279</name>
    <dbReference type="NCBI Taxonomy" id="445975"/>
    <lineage>
        <taxon>Bacteria</taxon>
        <taxon>Bacillati</taxon>
        <taxon>Actinomycetota</taxon>
        <taxon>Coriobacteriia</taxon>
        <taxon>Coriobacteriales</taxon>
        <taxon>Coriobacteriaceae</taxon>
        <taxon>Collinsella</taxon>
    </lineage>
</organism>
<evidence type="ECO:0000256" key="2">
    <source>
        <dbReference type="ARBA" id="ARBA00022553"/>
    </source>
</evidence>
<keyword evidence="5" id="KW-0598">Phosphotransferase system</keyword>
<dbReference type="STRING" id="445975.COLSTE_00755"/>
<evidence type="ECO:0000256" key="1">
    <source>
        <dbReference type="ARBA" id="ARBA00022448"/>
    </source>
</evidence>
<evidence type="ECO:0000259" key="8">
    <source>
        <dbReference type="PROSITE" id="PS51100"/>
    </source>
</evidence>
<keyword evidence="4" id="KW-0808">Transferase</keyword>
<keyword evidence="2" id="KW-0597">Phosphoprotein</keyword>
<dbReference type="HOGENOM" id="CLU_147323_2_1_11"/>
<dbReference type="Pfam" id="PF02302">
    <property type="entry name" value="PTS_IIB"/>
    <property type="match status" value="1"/>
</dbReference>
<dbReference type="EMBL" id="ABXJ01000043">
    <property type="protein sequence ID" value="EEA91021.1"/>
    <property type="molecule type" value="Genomic_DNA"/>
</dbReference>
<dbReference type="InterPro" id="IPR036095">
    <property type="entry name" value="PTS_EIIB-like_sf"/>
</dbReference>
<dbReference type="GO" id="GO:0016301">
    <property type="term" value="F:kinase activity"/>
    <property type="evidence" value="ECO:0007669"/>
    <property type="project" value="UniProtKB-KW"/>
</dbReference>
<dbReference type="SUPFAM" id="SSF52794">
    <property type="entry name" value="PTS system IIB component-like"/>
    <property type="match status" value="1"/>
</dbReference>
<dbReference type="AlphaFoldDB" id="B6G9L4"/>
<name>B6G9L4_9ACTN</name>
<comment type="caution">
    <text evidence="7">Lacks conserved residue(s) required for the propagation of feature annotation.</text>
</comment>
<keyword evidence="6" id="KW-0418">Kinase</keyword>
<evidence type="ECO:0000256" key="4">
    <source>
        <dbReference type="ARBA" id="ARBA00022679"/>
    </source>
</evidence>
<proteinExistence type="predicted"/>
<comment type="caution">
    <text evidence="9">The sequence shown here is derived from an EMBL/GenBank/DDBJ whole genome shotgun (WGS) entry which is preliminary data.</text>
</comment>
<sequence length="90" mass="9573">MSTSLMVSKMQASAAERGIEATIWAVPEAEAQANADKADVILLGPQVRFLLDKIKAVAGDTPVEVIDMMAYGMMDGAKVLDQGLKLIGHE</sequence>
<dbReference type="InterPro" id="IPR013012">
    <property type="entry name" value="PTS_EIIB_3"/>
</dbReference>
<keyword evidence="3" id="KW-0762">Sugar transport</keyword>
<reference evidence="9 10" key="1">
    <citation type="submission" date="2008-10" db="EMBL/GenBank/DDBJ databases">
        <title>Draft genome sequence of Collinsella stercoris (DSM 13279).</title>
        <authorList>
            <person name="Sudarsanam P."/>
            <person name="Ley R."/>
            <person name="Guruge J."/>
            <person name="Turnbaugh P.J."/>
            <person name="Mahowald M."/>
            <person name="Liep D."/>
            <person name="Gordon J."/>
        </authorList>
    </citation>
    <scope>NUCLEOTIDE SEQUENCE [LARGE SCALE GENOMIC DNA]</scope>
    <source>
        <strain evidence="9 10">DSM 13279</strain>
    </source>
</reference>